<dbReference type="InterPro" id="IPR011545">
    <property type="entry name" value="DEAD/DEAH_box_helicase_dom"/>
</dbReference>
<dbReference type="CDD" id="cd00268">
    <property type="entry name" value="DEADc"/>
    <property type="match status" value="1"/>
</dbReference>
<keyword evidence="2 7" id="KW-0378">Hydrolase</keyword>
<dbReference type="Pfam" id="PF00270">
    <property type="entry name" value="DEAD"/>
    <property type="match status" value="1"/>
</dbReference>
<dbReference type="InterPro" id="IPR000629">
    <property type="entry name" value="RNA-helicase_DEAD-box_CS"/>
</dbReference>
<dbReference type="InterPro" id="IPR044742">
    <property type="entry name" value="DEAD/DEAH_RhlB"/>
</dbReference>
<gene>
    <name evidence="12" type="ORF">GCM10009092_26910</name>
</gene>
<evidence type="ECO:0000256" key="7">
    <source>
        <dbReference type="RuleBase" id="RU000492"/>
    </source>
</evidence>
<evidence type="ECO:0000256" key="8">
    <source>
        <dbReference type="SAM" id="MobiDB-lite"/>
    </source>
</evidence>
<dbReference type="Pfam" id="PF00271">
    <property type="entry name" value="Helicase_C"/>
    <property type="match status" value="1"/>
</dbReference>
<evidence type="ECO:0000256" key="4">
    <source>
        <dbReference type="ARBA" id="ARBA00022840"/>
    </source>
</evidence>
<evidence type="ECO:0000256" key="3">
    <source>
        <dbReference type="ARBA" id="ARBA00022806"/>
    </source>
</evidence>
<evidence type="ECO:0000256" key="6">
    <source>
        <dbReference type="PROSITE-ProRule" id="PRU00552"/>
    </source>
</evidence>
<evidence type="ECO:0000259" key="10">
    <source>
        <dbReference type="PROSITE" id="PS51194"/>
    </source>
</evidence>
<evidence type="ECO:0000256" key="2">
    <source>
        <dbReference type="ARBA" id="ARBA00022801"/>
    </source>
</evidence>
<dbReference type="InterPro" id="IPR027417">
    <property type="entry name" value="P-loop_NTPase"/>
</dbReference>
<proteinExistence type="inferred from homology"/>
<keyword evidence="13" id="KW-1185">Reference proteome</keyword>
<dbReference type="SMART" id="SM00487">
    <property type="entry name" value="DEXDc"/>
    <property type="match status" value="1"/>
</dbReference>
<comment type="similarity">
    <text evidence="5 7">Belongs to the DEAD box helicase family.</text>
</comment>
<dbReference type="PROSITE" id="PS00039">
    <property type="entry name" value="DEAD_ATP_HELICASE"/>
    <property type="match status" value="1"/>
</dbReference>
<dbReference type="CDD" id="cd18787">
    <property type="entry name" value="SF2_C_DEAD"/>
    <property type="match status" value="1"/>
</dbReference>
<dbReference type="SUPFAM" id="SSF52540">
    <property type="entry name" value="P-loop containing nucleoside triphosphate hydrolases"/>
    <property type="match status" value="1"/>
</dbReference>
<dbReference type="InterPro" id="IPR014014">
    <property type="entry name" value="RNA_helicase_DEAD_Q_motif"/>
</dbReference>
<organism evidence="12 13">
    <name type="scientific">Bowmanella denitrificans</name>
    <dbReference type="NCBI Taxonomy" id="366582"/>
    <lineage>
        <taxon>Bacteria</taxon>
        <taxon>Pseudomonadati</taxon>
        <taxon>Pseudomonadota</taxon>
        <taxon>Gammaproteobacteria</taxon>
        <taxon>Alteromonadales</taxon>
        <taxon>Alteromonadaceae</taxon>
        <taxon>Bowmanella</taxon>
    </lineage>
</organism>
<dbReference type="InterPro" id="IPR001650">
    <property type="entry name" value="Helicase_C-like"/>
</dbReference>
<evidence type="ECO:0000259" key="9">
    <source>
        <dbReference type="PROSITE" id="PS51192"/>
    </source>
</evidence>
<dbReference type="InterPro" id="IPR014001">
    <property type="entry name" value="Helicase_ATP-bd"/>
</dbReference>
<comment type="caution">
    <text evidence="12">The sequence shown here is derived from an EMBL/GenBank/DDBJ whole genome shotgun (WGS) entry which is preliminary data.</text>
</comment>
<keyword evidence="1 7" id="KW-0547">Nucleotide-binding</keyword>
<dbReference type="Proteomes" id="UP001501757">
    <property type="component" value="Unassembled WGS sequence"/>
</dbReference>
<accession>A0ABN0XD77</accession>
<dbReference type="PROSITE" id="PS51192">
    <property type="entry name" value="HELICASE_ATP_BIND_1"/>
    <property type="match status" value="1"/>
</dbReference>
<dbReference type="RefSeq" id="WP_343845561.1">
    <property type="nucleotide sequence ID" value="NZ_BAAAEI010000014.1"/>
</dbReference>
<dbReference type="SMART" id="SM00490">
    <property type="entry name" value="HELICc"/>
    <property type="match status" value="1"/>
</dbReference>
<dbReference type="EMBL" id="BAAAEI010000014">
    <property type="protein sequence ID" value="GAA0361201.1"/>
    <property type="molecule type" value="Genomic_DNA"/>
</dbReference>
<feature type="domain" description="Helicase ATP-binding" evidence="9">
    <location>
        <begin position="32"/>
        <end position="207"/>
    </location>
</feature>
<name>A0ABN0XD77_9ALTE</name>
<keyword evidence="4 7" id="KW-0067">ATP-binding</keyword>
<dbReference type="PANTHER" id="PTHR47959">
    <property type="entry name" value="ATP-DEPENDENT RNA HELICASE RHLE-RELATED"/>
    <property type="match status" value="1"/>
</dbReference>
<feature type="region of interest" description="Disordered" evidence="8">
    <location>
        <begin position="382"/>
        <end position="463"/>
    </location>
</feature>
<feature type="domain" description="Helicase C-terminal" evidence="10">
    <location>
        <begin position="236"/>
        <end position="385"/>
    </location>
</feature>
<keyword evidence="3 7" id="KW-0347">Helicase</keyword>
<dbReference type="PROSITE" id="PS51195">
    <property type="entry name" value="Q_MOTIF"/>
    <property type="match status" value="1"/>
</dbReference>
<dbReference type="Gene3D" id="3.40.50.300">
    <property type="entry name" value="P-loop containing nucleotide triphosphate hydrolases"/>
    <property type="match status" value="2"/>
</dbReference>
<evidence type="ECO:0000256" key="1">
    <source>
        <dbReference type="ARBA" id="ARBA00022741"/>
    </source>
</evidence>
<evidence type="ECO:0000259" key="11">
    <source>
        <dbReference type="PROSITE" id="PS51195"/>
    </source>
</evidence>
<feature type="domain" description="DEAD-box RNA helicase Q" evidence="11">
    <location>
        <begin position="1"/>
        <end position="29"/>
    </location>
</feature>
<sequence length="463" mass="51780">MLFSDLPLDHKLLHKLTLKGFNQATDIQAQAVPHALLGKDLIVSSKTGSGKTLAYLVPAIQRVLRTRPLSKKDPRVLILAPTRELAKQVFLQLRNLLDGPSANVALILGGENFNDQVKALKRNPQFVVGTAGRIADHLTDKSLFLNGLELLILDEADRMLDLGFAPQLKHIHARADHRKRQTMMFSATLDNAELHYLTQTLLKAPQRISLGSAGEQHQDIEQQFILADHIEHKEALLKALLDKQDFRQAILFTATRADTERLAKLMQDWGLTSIALSGELNQSQRSNIMNEFARGHHQILVTTDVASRGLDLLKVSLVVNFDLPKLAEEYVHRIGRTGRAGNKGNAISLVGPKDWESFVAIRALLEQQISFTSIEGLQGKFKGLKPARKPGKQPKDQQSGRGDNVWQQAQPKKKRINTMTGVDVGDQMLIKRKPRRPLDEVLDDDQDEVMHEPQQPQADDKPE</sequence>
<evidence type="ECO:0000313" key="13">
    <source>
        <dbReference type="Proteomes" id="UP001501757"/>
    </source>
</evidence>
<dbReference type="PANTHER" id="PTHR47959:SF17">
    <property type="entry name" value="ATP-DEPENDENT RNA HELICASE DEAD BOX FAMILY"/>
    <property type="match status" value="1"/>
</dbReference>
<dbReference type="InterPro" id="IPR050079">
    <property type="entry name" value="DEAD_box_RNA_helicase"/>
</dbReference>
<feature type="short sequence motif" description="Q motif" evidence="6">
    <location>
        <begin position="1"/>
        <end position="29"/>
    </location>
</feature>
<reference evidence="12 13" key="1">
    <citation type="journal article" date="2019" name="Int. J. Syst. Evol. Microbiol.">
        <title>The Global Catalogue of Microorganisms (GCM) 10K type strain sequencing project: providing services to taxonomists for standard genome sequencing and annotation.</title>
        <authorList>
            <consortium name="The Broad Institute Genomics Platform"/>
            <consortium name="The Broad Institute Genome Sequencing Center for Infectious Disease"/>
            <person name="Wu L."/>
            <person name="Ma J."/>
        </authorList>
    </citation>
    <scope>NUCLEOTIDE SEQUENCE [LARGE SCALE GENOMIC DNA]</scope>
    <source>
        <strain evidence="12 13">JCM 13378</strain>
    </source>
</reference>
<dbReference type="PROSITE" id="PS51194">
    <property type="entry name" value="HELICASE_CTER"/>
    <property type="match status" value="1"/>
</dbReference>
<evidence type="ECO:0000256" key="5">
    <source>
        <dbReference type="ARBA" id="ARBA00038437"/>
    </source>
</evidence>
<dbReference type="GO" id="GO:0004386">
    <property type="term" value="F:helicase activity"/>
    <property type="evidence" value="ECO:0007669"/>
    <property type="project" value="UniProtKB-KW"/>
</dbReference>
<evidence type="ECO:0000313" key="12">
    <source>
        <dbReference type="EMBL" id="GAA0361201.1"/>
    </source>
</evidence>
<feature type="compositionally biased region" description="Polar residues" evidence="8">
    <location>
        <begin position="396"/>
        <end position="410"/>
    </location>
</feature>
<protein>
    <submittedName>
        <fullName evidence="12">DEAD/DEAH box helicase</fullName>
    </submittedName>
</protein>
<feature type="compositionally biased region" description="Basic residues" evidence="8">
    <location>
        <begin position="382"/>
        <end position="392"/>
    </location>
</feature>